<sequence length="385" mass="43508">VNEVIDLAKKTGRECLVLKVDFEKAYDSVDWGFLEYMLRRFGFGEKWIEWIRACVFAGNLSILVNGCPTSEINIQRGLKQGDPLAPFLFLLVAEGFAGLMRSAVDKNLFKGFGVGSEGLVVSHLQYADDTLCIGEATMDNLWALKAILRGFELASGLKVNFWKSCLIGVNVTTHFMDMACNFLNCKQGVIPFGYLGLPVGANPRRCATWDPLIEKLRRRLSSWRNRFVSLGGRIVLINSVLNAIPIFFLSFLKAPATVIKKIVRIQREFLWGGVKGGRKISWVSWKEVCKPKCQGGLGVRDVGKVNRSLLIKWRWRLLQKDNALWKDILVAKYGNDVRRKLHWIGSELPRKASAWWRDISGIDDHEGGSWFAQHVIRRLGDGYGT</sequence>
<feature type="non-terminal residue" evidence="3">
    <location>
        <position position="385"/>
    </location>
</feature>
<feature type="non-terminal residue" evidence="3">
    <location>
        <position position="1"/>
    </location>
</feature>
<keyword evidence="3" id="KW-0808">Transferase</keyword>
<dbReference type="PROSITE" id="PS50878">
    <property type="entry name" value="RT_POL"/>
    <property type="match status" value="1"/>
</dbReference>
<dbReference type="Proteomes" id="UP000265520">
    <property type="component" value="Unassembled WGS sequence"/>
</dbReference>
<proteinExistence type="predicted"/>
<organism evidence="3 4">
    <name type="scientific">Trifolium medium</name>
    <dbReference type="NCBI Taxonomy" id="97028"/>
    <lineage>
        <taxon>Eukaryota</taxon>
        <taxon>Viridiplantae</taxon>
        <taxon>Streptophyta</taxon>
        <taxon>Embryophyta</taxon>
        <taxon>Tracheophyta</taxon>
        <taxon>Spermatophyta</taxon>
        <taxon>Magnoliopsida</taxon>
        <taxon>eudicotyledons</taxon>
        <taxon>Gunneridae</taxon>
        <taxon>Pentapetalae</taxon>
        <taxon>rosids</taxon>
        <taxon>fabids</taxon>
        <taxon>Fabales</taxon>
        <taxon>Fabaceae</taxon>
        <taxon>Papilionoideae</taxon>
        <taxon>50 kb inversion clade</taxon>
        <taxon>NPAAA clade</taxon>
        <taxon>Hologalegina</taxon>
        <taxon>IRL clade</taxon>
        <taxon>Trifolieae</taxon>
        <taxon>Trifolium</taxon>
    </lineage>
</organism>
<gene>
    <name evidence="3" type="ORF">A2U01_0017023</name>
</gene>
<keyword evidence="1" id="KW-1133">Transmembrane helix</keyword>
<feature type="domain" description="Reverse transcriptase" evidence="2">
    <location>
        <begin position="1"/>
        <end position="199"/>
    </location>
</feature>
<accession>A0A392N8B3</accession>
<dbReference type="EMBL" id="LXQA010031348">
    <property type="protein sequence ID" value="MCH96040.1"/>
    <property type="molecule type" value="Genomic_DNA"/>
</dbReference>
<dbReference type="InterPro" id="IPR043502">
    <property type="entry name" value="DNA/RNA_pol_sf"/>
</dbReference>
<keyword evidence="1" id="KW-0472">Membrane</keyword>
<reference evidence="3 4" key="1">
    <citation type="journal article" date="2018" name="Front. Plant Sci.">
        <title>Red Clover (Trifolium pratense) and Zigzag Clover (T. medium) - A Picture of Genomic Similarities and Differences.</title>
        <authorList>
            <person name="Dluhosova J."/>
            <person name="Istvanek J."/>
            <person name="Nedelnik J."/>
            <person name="Repkova J."/>
        </authorList>
    </citation>
    <scope>NUCLEOTIDE SEQUENCE [LARGE SCALE GENOMIC DNA]</scope>
    <source>
        <strain evidence="4">cv. 10/8</strain>
        <tissue evidence="3">Leaf</tissue>
    </source>
</reference>
<keyword evidence="3" id="KW-0548">Nucleotidyltransferase</keyword>
<comment type="caution">
    <text evidence="3">The sequence shown here is derived from an EMBL/GenBank/DDBJ whole genome shotgun (WGS) entry which is preliminary data.</text>
</comment>
<dbReference type="SUPFAM" id="SSF56672">
    <property type="entry name" value="DNA/RNA polymerases"/>
    <property type="match status" value="1"/>
</dbReference>
<evidence type="ECO:0000256" key="1">
    <source>
        <dbReference type="SAM" id="Phobius"/>
    </source>
</evidence>
<dbReference type="GO" id="GO:0003964">
    <property type="term" value="F:RNA-directed DNA polymerase activity"/>
    <property type="evidence" value="ECO:0007669"/>
    <property type="project" value="UniProtKB-KW"/>
</dbReference>
<evidence type="ECO:0000313" key="4">
    <source>
        <dbReference type="Proteomes" id="UP000265520"/>
    </source>
</evidence>
<keyword evidence="1" id="KW-0812">Transmembrane</keyword>
<keyword evidence="3" id="KW-0695">RNA-directed DNA polymerase</keyword>
<dbReference type="AlphaFoldDB" id="A0A392N8B3"/>
<protein>
    <submittedName>
        <fullName evidence="3">RNA-directed DNA polymerase (Reverse transcriptase)</fullName>
    </submittedName>
</protein>
<dbReference type="PANTHER" id="PTHR33116:SF78">
    <property type="entry name" value="OS12G0587133 PROTEIN"/>
    <property type="match status" value="1"/>
</dbReference>
<dbReference type="InterPro" id="IPR000477">
    <property type="entry name" value="RT_dom"/>
</dbReference>
<evidence type="ECO:0000259" key="2">
    <source>
        <dbReference type="PROSITE" id="PS50878"/>
    </source>
</evidence>
<keyword evidence="4" id="KW-1185">Reference proteome</keyword>
<name>A0A392N8B3_9FABA</name>
<evidence type="ECO:0000313" key="3">
    <source>
        <dbReference type="EMBL" id="MCH96040.1"/>
    </source>
</evidence>
<feature type="transmembrane region" description="Helical" evidence="1">
    <location>
        <begin position="227"/>
        <end position="252"/>
    </location>
</feature>
<dbReference type="Pfam" id="PF00078">
    <property type="entry name" value="RVT_1"/>
    <property type="match status" value="1"/>
</dbReference>
<dbReference type="PANTHER" id="PTHR33116">
    <property type="entry name" value="REVERSE TRANSCRIPTASE ZINC-BINDING DOMAIN-CONTAINING PROTEIN-RELATED-RELATED"/>
    <property type="match status" value="1"/>
</dbReference>